<sequence length="99" mass="11512">MLLQTGVSLSQFSGSMGNCAAYFQNFPYFLACGEKQWVRLLQQRLEVFHSRSLFFNVFGNDGIKCQFLFKFHETLGTAFNVYLSLQSMIRNLMILLVFY</sequence>
<comment type="caution">
    <text evidence="1">The sequence shown here is derived from an EMBL/GenBank/DDBJ whole genome shotgun (WGS) entry which is preliminary data.</text>
</comment>
<proteinExistence type="predicted"/>
<dbReference type="EMBL" id="BPLR01015945">
    <property type="protein sequence ID" value="GIY79943.1"/>
    <property type="molecule type" value="Genomic_DNA"/>
</dbReference>
<dbReference type="Proteomes" id="UP001054945">
    <property type="component" value="Unassembled WGS sequence"/>
</dbReference>
<reference evidence="1 2" key="1">
    <citation type="submission" date="2021-06" db="EMBL/GenBank/DDBJ databases">
        <title>Caerostris extrusa draft genome.</title>
        <authorList>
            <person name="Kono N."/>
            <person name="Arakawa K."/>
        </authorList>
    </citation>
    <scope>NUCLEOTIDE SEQUENCE [LARGE SCALE GENOMIC DNA]</scope>
</reference>
<name>A0AAV4WC95_CAEEX</name>
<dbReference type="AlphaFoldDB" id="A0AAV4WC95"/>
<gene>
    <name evidence="1" type="ORF">CEXT_388001</name>
</gene>
<organism evidence="1 2">
    <name type="scientific">Caerostris extrusa</name>
    <name type="common">Bark spider</name>
    <name type="synonym">Caerostris bankana</name>
    <dbReference type="NCBI Taxonomy" id="172846"/>
    <lineage>
        <taxon>Eukaryota</taxon>
        <taxon>Metazoa</taxon>
        <taxon>Ecdysozoa</taxon>
        <taxon>Arthropoda</taxon>
        <taxon>Chelicerata</taxon>
        <taxon>Arachnida</taxon>
        <taxon>Araneae</taxon>
        <taxon>Araneomorphae</taxon>
        <taxon>Entelegynae</taxon>
        <taxon>Araneoidea</taxon>
        <taxon>Araneidae</taxon>
        <taxon>Caerostris</taxon>
    </lineage>
</organism>
<protein>
    <submittedName>
        <fullName evidence="1">Uncharacterized protein</fullName>
    </submittedName>
</protein>
<evidence type="ECO:0000313" key="1">
    <source>
        <dbReference type="EMBL" id="GIY79943.1"/>
    </source>
</evidence>
<evidence type="ECO:0000313" key="2">
    <source>
        <dbReference type="Proteomes" id="UP001054945"/>
    </source>
</evidence>
<accession>A0AAV4WC95</accession>
<keyword evidence="2" id="KW-1185">Reference proteome</keyword>